<evidence type="ECO:0000313" key="2">
    <source>
        <dbReference type="EMBL" id="MEI5613929.1"/>
    </source>
</evidence>
<sequence length="40" mass="4682">MRSAPSRATEHDVVGRGHTSWWPKDRHSGIRLDDENIVRR</sequence>
<name>A0ABU8GNJ4_9ACTN</name>
<protein>
    <submittedName>
        <fullName evidence="2">Uncharacterized protein</fullName>
    </submittedName>
</protein>
<proteinExistence type="predicted"/>
<gene>
    <name evidence="2" type="ORF">WB403_32790</name>
</gene>
<evidence type="ECO:0000256" key="1">
    <source>
        <dbReference type="SAM" id="MobiDB-lite"/>
    </source>
</evidence>
<reference evidence="2 3" key="1">
    <citation type="submission" date="2024-03" db="EMBL/GenBank/DDBJ databases">
        <title>First Report of Pectobacterium brasiliscabiei causing potato scab in china.</title>
        <authorList>
            <person name="Handique U."/>
        </authorList>
    </citation>
    <scope>NUCLEOTIDE SEQUENCE [LARGE SCALE GENOMIC DNA]</scope>
    <source>
        <strain evidence="2 3">ZRIMU1503</strain>
    </source>
</reference>
<dbReference type="EMBL" id="JBBAYM010000025">
    <property type="protein sequence ID" value="MEI5613929.1"/>
    <property type="molecule type" value="Genomic_DNA"/>
</dbReference>
<keyword evidence="3" id="KW-1185">Reference proteome</keyword>
<dbReference type="RefSeq" id="WP_336542232.1">
    <property type="nucleotide sequence ID" value="NZ_JBBAYL010000017.1"/>
</dbReference>
<feature type="region of interest" description="Disordered" evidence="1">
    <location>
        <begin position="1"/>
        <end position="27"/>
    </location>
</feature>
<organism evidence="2 3">
    <name type="scientific">Streptomyces brasiliscabiei</name>
    <dbReference type="NCBI Taxonomy" id="2736302"/>
    <lineage>
        <taxon>Bacteria</taxon>
        <taxon>Bacillati</taxon>
        <taxon>Actinomycetota</taxon>
        <taxon>Actinomycetes</taxon>
        <taxon>Kitasatosporales</taxon>
        <taxon>Streptomycetaceae</taxon>
        <taxon>Streptomyces</taxon>
    </lineage>
</organism>
<dbReference type="Proteomes" id="UP001365781">
    <property type="component" value="Unassembled WGS sequence"/>
</dbReference>
<comment type="caution">
    <text evidence="2">The sequence shown here is derived from an EMBL/GenBank/DDBJ whole genome shotgun (WGS) entry which is preliminary data.</text>
</comment>
<evidence type="ECO:0000313" key="3">
    <source>
        <dbReference type="Proteomes" id="UP001365781"/>
    </source>
</evidence>
<accession>A0ABU8GNJ4</accession>